<accession>A0ABY4DYD8</accession>
<dbReference type="Proteomes" id="UP000832011">
    <property type="component" value="Chromosome"/>
</dbReference>
<dbReference type="RefSeq" id="WP_058356568.1">
    <property type="nucleotide sequence ID" value="NZ_CABKVG010000009.1"/>
</dbReference>
<evidence type="ECO:0000313" key="1">
    <source>
        <dbReference type="EMBL" id="UOO87994.1"/>
    </source>
</evidence>
<sequence length="60" mass="7302">MARFDYKSMNPFYNYMKNEGFPLPIKVGRRNFWKQEEVEAWINSREQRLDAPTRNTKSTN</sequence>
<gene>
    <name evidence="1" type="ORF">LVJ82_10865</name>
</gene>
<name>A0ABY4DYD8_9NEIS</name>
<proteinExistence type="predicted"/>
<dbReference type="EMBL" id="CP091511">
    <property type="protein sequence ID" value="UOO87994.1"/>
    <property type="molecule type" value="Genomic_DNA"/>
</dbReference>
<organism evidence="1 2">
    <name type="scientific">Vitreoscilla massiliensis</name>
    <dbReference type="NCBI Taxonomy" id="1689272"/>
    <lineage>
        <taxon>Bacteria</taxon>
        <taxon>Pseudomonadati</taxon>
        <taxon>Pseudomonadota</taxon>
        <taxon>Betaproteobacteria</taxon>
        <taxon>Neisseriales</taxon>
        <taxon>Neisseriaceae</taxon>
        <taxon>Vitreoscilla</taxon>
    </lineage>
</organism>
<protein>
    <recommendedName>
        <fullName evidence="3">AlpA family phage regulatory protein</fullName>
    </recommendedName>
</protein>
<keyword evidence="2" id="KW-1185">Reference proteome</keyword>
<dbReference type="Gene3D" id="1.10.238.160">
    <property type="match status" value="1"/>
</dbReference>
<reference evidence="1 2" key="1">
    <citation type="journal article" date="2022" name="Res Sq">
        <title>Evolution of multicellular longitudinally dividing oral cavity symbionts (Neisseriaceae).</title>
        <authorList>
            <person name="Nyongesa S."/>
            <person name="Weber P."/>
            <person name="Bernet E."/>
            <person name="Pullido F."/>
            <person name="Nieckarz M."/>
            <person name="Delaby M."/>
            <person name="Nieves C."/>
            <person name="Viehboeck T."/>
            <person name="Krause N."/>
            <person name="Rivera-Millot A."/>
            <person name="Nakamura A."/>
            <person name="Vischer N."/>
            <person name="VanNieuwenhze M."/>
            <person name="Brun Y."/>
            <person name="Cava F."/>
            <person name="Bulgheresi S."/>
            <person name="Veyrier F."/>
        </authorList>
    </citation>
    <scope>NUCLEOTIDE SEQUENCE [LARGE SCALE GENOMIC DNA]</scope>
    <source>
        <strain evidence="1 2">SN4</strain>
    </source>
</reference>
<evidence type="ECO:0000313" key="2">
    <source>
        <dbReference type="Proteomes" id="UP000832011"/>
    </source>
</evidence>
<evidence type="ECO:0008006" key="3">
    <source>
        <dbReference type="Google" id="ProtNLM"/>
    </source>
</evidence>